<evidence type="ECO:0000313" key="11">
    <source>
        <dbReference type="Proteomes" id="UP000230069"/>
    </source>
</evidence>
<dbReference type="FunFam" id="3.40.50.300:FF:001091">
    <property type="entry name" value="Probable disease resistance protein At1g61300"/>
    <property type="match status" value="1"/>
</dbReference>
<dbReference type="InterPro" id="IPR002182">
    <property type="entry name" value="NB-ARC"/>
</dbReference>
<protein>
    <submittedName>
        <fullName evidence="10">Uncharacterized protein</fullName>
    </submittedName>
</protein>
<reference evidence="10 11" key="1">
    <citation type="submission" date="2017-09" db="EMBL/GenBank/DDBJ databases">
        <title>WGS assembly of Aquilegia coerulea Goldsmith.</title>
        <authorList>
            <person name="Hodges S."/>
            <person name="Kramer E."/>
            <person name="Nordborg M."/>
            <person name="Tomkins J."/>
            <person name="Borevitz J."/>
            <person name="Derieg N."/>
            <person name="Yan J."/>
            <person name="Mihaltcheva S."/>
            <person name="Hayes R.D."/>
            <person name="Rokhsar D."/>
        </authorList>
    </citation>
    <scope>NUCLEOTIDE SEQUENCE [LARGE SCALE GENOMIC DNA]</scope>
    <source>
        <strain evidence="11">cv. Goldsmith</strain>
    </source>
</reference>
<evidence type="ECO:0000256" key="5">
    <source>
        <dbReference type="SAM" id="MobiDB-lite"/>
    </source>
</evidence>
<feature type="domain" description="Disease resistance protein winged helix" evidence="8">
    <location>
        <begin position="437"/>
        <end position="511"/>
    </location>
</feature>
<dbReference type="STRING" id="218851.A0A2G5C6J7"/>
<evidence type="ECO:0000313" key="10">
    <source>
        <dbReference type="EMBL" id="PIA26908.1"/>
    </source>
</evidence>
<keyword evidence="11" id="KW-1185">Reference proteome</keyword>
<evidence type="ECO:0000259" key="6">
    <source>
        <dbReference type="Pfam" id="PF00931"/>
    </source>
</evidence>
<comment type="similarity">
    <text evidence="1">Belongs to the disease resistance NB-LRR family.</text>
</comment>
<dbReference type="InterPro" id="IPR027417">
    <property type="entry name" value="P-loop_NTPase"/>
</dbReference>
<dbReference type="EMBL" id="KZ305102">
    <property type="protein sequence ID" value="PIA26908.1"/>
    <property type="molecule type" value="Genomic_DNA"/>
</dbReference>
<proteinExistence type="inferred from homology"/>
<dbReference type="FunFam" id="1.10.10.10:FF:000322">
    <property type="entry name" value="Probable disease resistance protein At1g63360"/>
    <property type="match status" value="1"/>
</dbReference>
<dbReference type="Pfam" id="PF23247">
    <property type="entry name" value="LRR_RPS2"/>
    <property type="match status" value="1"/>
</dbReference>
<organism evidence="10 11">
    <name type="scientific">Aquilegia coerulea</name>
    <name type="common">Rocky mountain columbine</name>
    <dbReference type="NCBI Taxonomy" id="218851"/>
    <lineage>
        <taxon>Eukaryota</taxon>
        <taxon>Viridiplantae</taxon>
        <taxon>Streptophyta</taxon>
        <taxon>Embryophyta</taxon>
        <taxon>Tracheophyta</taxon>
        <taxon>Spermatophyta</taxon>
        <taxon>Magnoliopsida</taxon>
        <taxon>Ranunculales</taxon>
        <taxon>Ranunculaceae</taxon>
        <taxon>Thalictroideae</taxon>
        <taxon>Aquilegia</taxon>
    </lineage>
</organism>
<dbReference type="InterPro" id="IPR032675">
    <property type="entry name" value="LRR_dom_sf"/>
</dbReference>
<dbReference type="SUPFAM" id="SSF52058">
    <property type="entry name" value="L domain-like"/>
    <property type="match status" value="1"/>
</dbReference>
<dbReference type="InterPro" id="IPR036388">
    <property type="entry name" value="WH-like_DNA-bd_sf"/>
</dbReference>
<dbReference type="Pfam" id="PF00931">
    <property type="entry name" value="NB-ARC"/>
    <property type="match status" value="1"/>
</dbReference>
<dbReference type="InterPro" id="IPR058922">
    <property type="entry name" value="WHD_DRP"/>
</dbReference>
<dbReference type="Gene3D" id="1.10.10.10">
    <property type="entry name" value="Winged helix-like DNA-binding domain superfamily/Winged helix DNA-binding domain"/>
    <property type="match status" value="1"/>
</dbReference>
<dbReference type="Pfam" id="PF23598">
    <property type="entry name" value="LRR_14"/>
    <property type="match status" value="1"/>
</dbReference>
<dbReference type="AlphaFoldDB" id="A0A2G5C6J7"/>
<keyword evidence="3" id="KW-0611">Plant defense</keyword>
<evidence type="ECO:0000256" key="1">
    <source>
        <dbReference type="ARBA" id="ARBA00008894"/>
    </source>
</evidence>
<dbReference type="PANTHER" id="PTHR33463:SF187">
    <property type="entry name" value="AND NB-ARC DOMAIN DISEASE RESISTANCE PROTEIN, PUTATIVE-RELATED"/>
    <property type="match status" value="1"/>
</dbReference>
<dbReference type="GO" id="GO:0006952">
    <property type="term" value="P:defense response"/>
    <property type="evidence" value="ECO:0007669"/>
    <property type="project" value="UniProtKB-KW"/>
</dbReference>
<evidence type="ECO:0000256" key="2">
    <source>
        <dbReference type="ARBA" id="ARBA00022737"/>
    </source>
</evidence>
<dbReference type="PANTHER" id="PTHR33463">
    <property type="entry name" value="NB-ARC DOMAIN-CONTAINING PROTEIN-RELATED"/>
    <property type="match status" value="1"/>
</dbReference>
<dbReference type="InterPro" id="IPR042197">
    <property type="entry name" value="Apaf_helical"/>
</dbReference>
<feature type="domain" description="Disease resistance protein At4g27190-like leucine-rich repeats" evidence="7">
    <location>
        <begin position="789"/>
        <end position="888"/>
    </location>
</feature>
<dbReference type="SUPFAM" id="SSF52540">
    <property type="entry name" value="P-loop containing nucleoside triphosphate hydrolases"/>
    <property type="match status" value="1"/>
</dbReference>
<accession>A0A2G5C6J7</accession>
<keyword evidence="4" id="KW-0547">Nucleotide-binding</keyword>
<evidence type="ECO:0000259" key="9">
    <source>
        <dbReference type="Pfam" id="PF23598"/>
    </source>
</evidence>
<dbReference type="GO" id="GO:0043531">
    <property type="term" value="F:ADP binding"/>
    <property type="evidence" value="ECO:0007669"/>
    <property type="project" value="InterPro"/>
</dbReference>
<sequence length="911" mass="103932">MKWFDINFVTKCPWLFRLEFIVKKIVLYARRPVSLSSRRVSQGYMAEIVAAIGSLLTCFCTQNSVNTPIFVQCKHMINPKKDIQKLIKIKTDLIALMDDVNDKLRTAKINQGVVPTHVVRKWLNDVQCALDETHHIEDKVKTTKMYSNSLLPKCHANLILGQRISELIKEGTILTLTGGESTAQKSRQKGWDCIMDEESRVIGVYGMGGIGKTMMIMDINNQLVGKPDRFDKVFWVTVSKGGDIQGVQVDIAKNVGLDFSKQRGEVERIGQLYEALKWRKRILFILDDMWKVFSLKEIGIPEPTAENGCKLLLTTRSLEVCEMMGCRKAIVKLEPLSKEEAWELFLDKVDVVLNPEVMKIAELVAKECSGLPLAIITVGAAMRVKTDIIHWRVALNDLRDFSNRIMDSEDNVFERLKFSYDRLPSEKVKKFFLCCALYPEDYNITTRELVEFWIMDGMFEGRNRQNELLEGQIILEKLKDCCLLECVDTLDKAYHEMSDGIKMHDLIRDMALRITQAFHAGSLLEVLPNEVAWEEVLERASFMNNVISKISISPRCPNLSTLFLGGGNRSLSSITHDFFVHMQCLRNPNYHLESLPDSISDLVNLHALRLSCCTKLKKVPSLTKLVLLRRLELNNTAIEELPEGMEMLSKLSCLNLHVVKLREKIPRGLISKLSALQELYLGGIEVDKLYDVGGGESFANELLSLKELENLNTTFHCLSDYASYVGSSKFNGLKCFLLAIGFPPRATVQLRHEHTAQNYLFPQNTKRVEIDSFHDLTRLNELGRLIKEVLYISYCHNLKNVLSSSRLSQLLQNLEEIWVIQCDELEKLIGEEEENKRNVETPIAVQLPRFKKLVFVNLPKLKSIWKGVMICDSLESVYVNNCSELKKLPQFKGKEQSTPPTTLKEIEGSRK</sequence>
<gene>
    <name evidence="10" type="ORF">AQUCO_08500001v1</name>
</gene>
<dbReference type="InterPro" id="IPR050905">
    <property type="entry name" value="Plant_NBS-LRR"/>
</dbReference>
<evidence type="ECO:0000256" key="3">
    <source>
        <dbReference type="ARBA" id="ARBA00022821"/>
    </source>
</evidence>
<feature type="domain" description="Disease resistance R13L4/SHOC-2-like LRR" evidence="9">
    <location>
        <begin position="597"/>
        <end position="716"/>
    </location>
</feature>
<evidence type="ECO:0000256" key="4">
    <source>
        <dbReference type="ARBA" id="ARBA00022840"/>
    </source>
</evidence>
<name>A0A2G5C6J7_AQUCA</name>
<keyword evidence="4" id="KW-0067">ATP-binding</keyword>
<dbReference type="Gene3D" id="3.40.50.300">
    <property type="entry name" value="P-loop containing nucleotide triphosphate hydrolases"/>
    <property type="match status" value="1"/>
</dbReference>
<dbReference type="Gene3D" id="3.80.10.10">
    <property type="entry name" value="Ribonuclease Inhibitor"/>
    <property type="match status" value="1"/>
</dbReference>
<dbReference type="Proteomes" id="UP000230069">
    <property type="component" value="Unassembled WGS sequence"/>
</dbReference>
<dbReference type="InterPro" id="IPR055414">
    <property type="entry name" value="LRR_R13L4/SHOC2-like"/>
</dbReference>
<dbReference type="Pfam" id="PF23559">
    <property type="entry name" value="WHD_DRP"/>
    <property type="match status" value="1"/>
</dbReference>
<dbReference type="PRINTS" id="PR00364">
    <property type="entry name" value="DISEASERSIST"/>
</dbReference>
<evidence type="ECO:0000259" key="8">
    <source>
        <dbReference type="Pfam" id="PF23559"/>
    </source>
</evidence>
<keyword evidence="2" id="KW-0677">Repeat</keyword>
<dbReference type="Gene3D" id="1.10.8.430">
    <property type="entry name" value="Helical domain of apoptotic protease-activating factors"/>
    <property type="match status" value="1"/>
</dbReference>
<dbReference type="InParanoid" id="A0A2G5C6J7"/>
<evidence type="ECO:0000259" key="7">
    <source>
        <dbReference type="Pfam" id="PF23247"/>
    </source>
</evidence>
<feature type="region of interest" description="Disordered" evidence="5">
    <location>
        <begin position="891"/>
        <end position="911"/>
    </location>
</feature>
<dbReference type="InterPro" id="IPR057135">
    <property type="entry name" value="At4g27190-like_LRR"/>
</dbReference>
<feature type="domain" description="NB-ARC" evidence="6">
    <location>
        <begin position="189"/>
        <end position="349"/>
    </location>
</feature>
<feature type="non-terminal residue" evidence="10">
    <location>
        <position position="911"/>
    </location>
</feature>
<dbReference type="GO" id="GO:0005524">
    <property type="term" value="F:ATP binding"/>
    <property type="evidence" value="ECO:0007669"/>
    <property type="project" value="UniProtKB-KW"/>
</dbReference>